<reference evidence="5 6" key="1">
    <citation type="submission" date="2024-07" db="EMBL/GenBank/DDBJ databases">
        <title>Section-level genome sequencing and comparative genomics of Aspergillus sections Usti and Cavernicolus.</title>
        <authorList>
            <consortium name="Lawrence Berkeley National Laboratory"/>
            <person name="Nybo J.L."/>
            <person name="Vesth T.C."/>
            <person name="Theobald S."/>
            <person name="Frisvad J.C."/>
            <person name="Larsen T.O."/>
            <person name="Kjaerboelling I."/>
            <person name="Rothschild-Mancinelli K."/>
            <person name="Lyhne E.K."/>
            <person name="Kogle M.E."/>
            <person name="Barry K."/>
            <person name="Clum A."/>
            <person name="Na H."/>
            <person name="Ledsgaard L."/>
            <person name="Lin J."/>
            <person name="Lipzen A."/>
            <person name="Kuo A."/>
            <person name="Riley R."/>
            <person name="Mondo S."/>
            <person name="Labutti K."/>
            <person name="Haridas S."/>
            <person name="Pangalinan J."/>
            <person name="Salamov A.A."/>
            <person name="Simmons B.A."/>
            <person name="Magnuson J.K."/>
            <person name="Chen J."/>
            <person name="Drula E."/>
            <person name="Henrissat B."/>
            <person name="Wiebenga A."/>
            <person name="Lubbers R.J."/>
            <person name="Gomes A.C."/>
            <person name="Makela M.R."/>
            <person name="Stajich J."/>
            <person name="Grigoriev I.V."/>
            <person name="Mortensen U.H."/>
            <person name="De Vries R.P."/>
            <person name="Baker S.E."/>
            <person name="Andersen M.R."/>
        </authorList>
    </citation>
    <scope>NUCLEOTIDE SEQUENCE [LARGE SCALE GENOMIC DNA]</scope>
    <source>
        <strain evidence="5 6">CBS 123904</strain>
    </source>
</reference>
<dbReference type="Gene3D" id="3.40.50.2300">
    <property type="match status" value="1"/>
</dbReference>
<dbReference type="InterPro" id="IPR050956">
    <property type="entry name" value="2C_system_His_kinase"/>
</dbReference>
<keyword evidence="1 2" id="KW-0597">Phosphoprotein</keyword>
<name>A0ABR4JZJ8_9EURO</name>
<sequence>MVDIYAQQSLVETVYSCSRTLLDTFNHLLDYAQINTLTRPVDRKQNGAAKSRPEGAAPGSRKEVVQGLLAGAQYKRNGPDGDNAGATSGSESRLMTIVDIEWKDSWLFSIVELSVKPAGFVYDSAENGLAAVEKFKKNRYNALIMDISMPVMDGVTATREMRQSEETRKLPPATIETFTAALSVNLFLTKTTPWKRLKEILRQPAEGQQVSQD</sequence>
<proteinExistence type="predicted"/>
<gene>
    <name evidence="5" type="ORF">BJY01DRAFT_247651</name>
</gene>
<dbReference type="SUPFAM" id="SSF52172">
    <property type="entry name" value="CheY-like"/>
    <property type="match status" value="1"/>
</dbReference>
<dbReference type="PANTHER" id="PTHR43719">
    <property type="entry name" value="TWO-COMPONENT HISTIDINE KINASE"/>
    <property type="match status" value="1"/>
</dbReference>
<evidence type="ECO:0000259" key="4">
    <source>
        <dbReference type="PROSITE" id="PS50110"/>
    </source>
</evidence>
<organism evidence="5 6">
    <name type="scientific">Aspergillus pseudoustus</name>
    <dbReference type="NCBI Taxonomy" id="1810923"/>
    <lineage>
        <taxon>Eukaryota</taxon>
        <taxon>Fungi</taxon>
        <taxon>Dikarya</taxon>
        <taxon>Ascomycota</taxon>
        <taxon>Pezizomycotina</taxon>
        <taxon>Eurotiomycetes</taxon>
        <taxon>Eurotiomycetidae</taxon>
        <taxon>Eurotiales</taxon>
        <taxon>Aspergillaceae</taxon>
        <taxon>Aspergillus</taxon>
        <taxon>Aspergillus subgen. Nidulantes</taxon>
    </lineage>
</organism>
<evidence type="ECO:0000256" key="3">
    <source>
        <dbReference type="SAM" id="MobiDB-lite"/>
    </source>
</evidence>
<dbReference type="Pfam" id="PF00072">
    <property type="entry name" value="Response_reg"/>
    <property type="match status" value="1"/>
</dbReference>
<feature type="region of interest" description="Disordered" evidence="3">
    <location>
        <begin position="42"/>
        <end position="62"/>
    </location>
</feature>
<evidence type="ECO:0000313" key="5">
    <source>
        <dbReference type="EMBL" id="KAL2845496.1"/>
    </source>
</evidence>
<feature type="modified residue" description="4-aspartylphosphate" evidence="2">
    <location>
        <position position="146"/>
    </location>
</feature>
<dbReference type="Proteomes" id="UP001610446">
    <property type="component" value="Unassembled WGS sequence"/>
</dbReference>
<protein>
    <recommendedName>
        <fullName evidence="4">Response regulatory domain-containing protein</fullName>
    </recommendedName>
</protein>
<evidence type="ECO:0000256" key="2">
    <source>
        <dbReference type="PROSITE-ProRule" id="PRU00169"/>
    </source>
</evidence>
<evidence type="ECO:0000256" key="1">
    <source>
        <dbReference type="ARBA" id="ARBA00022553"/>
    </source>
</evidence>
<keyword evidence="6" id="KW-1185">Reference proteome</keyword>
<dbReference type="InterPro" id="IPR011006">
    <property type="entry name" value="CheY-like_superfamily"/>
</dbReference>
<accession>A0ABR4JZJ8</accession>
<dbReference type="InterPro" id="IPR001789">
    <property type="entry name" value="Sig_transdc_resp-reg_receiver"/>
</dbReference>
<dbReference type="PANTHER" id="PTHR43719:SF28">
    <property type="entry name" value="PEROXIDE STRESS-ACTIVATED HISTIDINE KINASE MAK1-RELATED"/>
    <property type="match status" value="1"/>
</dbReference>
<comment type="caution">
    <text evidence="5">The sequence shown here is derived from an EMBL/GenBank/DDBJ whole genome shotgun (WGS) entry which is preliminary data.</text>
</comment>
<dbReference type="PROSITE" id="PS50110">
    <property type="entry name" value="RESPONSE_REGULATORY"/>
    <property type="match status" value="1"/>
</dbReference>
<dbReference type="CDD" id="cd17546">
    <property type="entry name" value="REC_hyHK_CKI1_RcsC-like"/>
    <property type="match status" value="1"/>
</dbReference>
<dbReference type="EMBL" id="JBFXLU010000071">
    <property type="protein sequence ID" value="KAL2845496.1"/>
    <property type="molecule type" value="Genomic_DNA"/>
</dbReference>
<evidence type="ECO:0000313" key="6">
    <source>
        <dbReference type="Proteomes" id="UP001610446"/>
    </source>
</evidence>
<feature type="domain" description="Response regulatory" evidence="4">
    <location>
        <begin position="96"/>
        <end position="205"/>
    </location>
</feature>